<organism evidence="2 3">
    <name type="scientific">Salmonirosea aquatica</name>
    <dbReference type="NCBI Taxonomy" id="2654236"/>
    <lineage>
        <taxon>Bacteria</taxon>
        <taxon>Pseudomonadati</taxon>
        <taxon>Bacteroidota</taxon>
        <taxon>Cytophagia</taxon>
        <taxon>Cytophagales</taxon>
        <taxon>Spirosomataceae</taxon>
        <taxon>Salmonirosea</taxon>
    </lineage>
</organism>
<evidence type="ECO:0000313" key="3">
    <source>
        <dbReference type="Proteomes" id="UP000479293"/>
    </source>
</evidence>
<dbReference type="Pfam" id="PF12867">
    <property type="entry name" value="DinB_2"/>
    <property type="match status" value="1"/>
</dbReference>
<dbReference type="InterPro" id="IPR034660">
    <property type="entry name" value="DinB/YfiT-like"/>
</dbReference>
<comment type="caution">
    <text evidence="2">The sequence shown here is derived from an EMBL/GenBank/DDBJ whole genome shotgun (WGS) entry which is preliminary data.</text>
</comment>
<evidence type="ECO:0000259" key="1">
    <source>
        <dbReference type="Pfam" id="PF12867"/>
    </source>
</evidence>
<dbReference type="SUPFAM" id="SSF109854">
    <property type="entry name" value="DinB/YfiT-like putative metalloenzymes"/>
    <property type="match status" value="1"/>
</dbReference>
<protein>
    <recommendedName>
        <fullName evidence="1">DinB-like domain-containing protein</fullName>
    </recommendedName>
</protein>
<sequence length="184" mass="22107">MFERNWTQEIDTITEKFRNFGCLSEEEFNFKTKNETWSIAQNIAHIILLNNSYFEGFKEILDGKHKLFVNEGLEELALSALLSLQPYTTTDRFKRANTWDIWQPTSLYLKTYILGEFERCQFNFKNYIVSFKNFPIDRTYIKYPGSADLIFKLDDCINFLIDHENRHWNQAYEIVKHFEQKNGR</sequence>
<reference evidence="2 3" key="1">
    <citation type="submission" date="2019-10" db="EMBL/GenBank/DDBJ databases">
        <title>Draft Genome Sequence of Cytophagaceae sp. SJW1-29.</title>
        <authorList>
            <person name="Choi A."/>
        </authorList>
    </citation>
    <scope>NUCLEOTIDE SEQUENCE [LARGE SCALE GENOMIC DNA]</scope>
    <source>
        <strain evidence="2 3">SJW1-29</strain>
    </source>
</reference>
<keyword evidence="3" id="KW-1185">Reference proteome</keyword>
<dbReference type="EMBL" id="WHLY01000002">
    <property type="protein sequence ID" value="MPR36163.1"/>
    <property type="molecule type" value="Genomic_DNA"/>
</dbReference>
<proteinExistence type="predicted"/>
<accession>A0A7C9BKF4</accession>
<gene>
    <name evidence="2" type="ORF">GBK04_23150</name>
</gene>
<dbReference type="Gene3D" id="1.20.120.450">
    <property type="entry name" value="dinb family like domain"/>
    <property type="match status" value="1"/>
</dbReference>
<dbReference type="Proteomes" id="UP000479293">
    <property type="component" value="Unassembled WGS sequence"/>
</dbReference>
<dbReference type="RefSeq" id="WP_152763832.1">
    <property type="nucleotide sequence ID" value="NZ_WHLY01000002.1"/>
</dbReference>
<evidence type="ECO:0000313" key="2">
    <source>
        <dbReference type="EMBL" id="MPR36163.1"/>
    </source>
</evidence>
<dbReference type="InterPro" id="IPR024775">
    <property type="entry name" value="DinB-like"/>
</dbReference>
<dbReference type="AlphaFoldDB" id="A0A7C9BKF4"/>
<feature type="domain" description="DinB-like" evidence="1">
    <location>
        <begin position="20"/>
        <end position="171"/>
    </location>
</feature>
<name>A0A7C9BKF4_9BACT</name>